<feature type="transmembrane region" description="Helical" evidence="2">
    <location>
        <begin position="122"/>
        <end position="147"/>
    </location>
</feature>
<keyword evidence="2" id="KW-0812">Transmembrane</keyword>
<accession>G0V821</accession>
<dbReference type="KEGG" id="ncs:NCAS_0A10610"/>
<reference key="2">
    <citation type="submission" date="2011-08" db="EMBL/GenBank/DDBJ databases">
        <title>Genome sequence of Naumovozyma castellii.</title>
        <authorList>
            <person name="Gordon J.L."/>
            <person name="Armisen D."/>
            <person name="Proux-Wera E."/>
            <person name="OhEigeartaigh S.S."/>
            <person name="Byrne K.P."/>
            <person name="Wolfe K.H."/>
        </authorList>
    </citation>
    <scope>NUCLEOTIDE SEQUENCE</scope>
    <source>
        <strain>Type strain:CBS 4309</strain>
    </source>
</reference>
<dbReference type="HOGENOM" id="CLU_081384_1_0_1"/>
<proteinExistence type="predicted"/>
<evidence type="ECO:0000256" key="2">
    <source>
        <dbReference type="SAM" id="Phobius"/>
    </source>
</evidence>
<dbReference type="InterPro" id="IPR001142">
    <property type="entry name" value="DUP/COS"/>
</dbReference>
<dbReference type="AlphaFoldDB" id="G0V821"/>
<dbReference type="RefSeq" id="XP_003674000.1">
    <property type="nucleotide sequence ID" value="XM_003673952.1"/>
</dbReference>
<evidence type="ECO:0000313" key="4">
    <source>
        <dbReference type="Proteomes" id="UP000001640"/>
    </source>
</evidence>
<feature type="transmembrane region" description="Helical" evidence="2">
    <location>
        <begin position="96"/>
        <end position="116"/>
    </location>
</feature>
<dbReference type="GeneID" id="96901098"/>
<keyword evidence="2" id="KW-1133">Transmembrane helix</keyword>
<dbReference type="Pfam" id="PF00674">
    <property type="entry name" value="DUP"/>
    <property type="match status" value="1"/>
</dbReference>
<dbReference type="eggNOG" id="ENOG502SSNW">
    <property type="taxonomic scope" value="Eukaryota"/>
</dbReference>
<dbReference type="InParanoid" id="G0V821"/>
<evidence type="ECO:0000256" key="1">
    <source>
        <dbReference type="SAM" id="MobiDB-lite"/>
    </source>
</evidence>
<sequence length="300" mass="34267">MNATIKLTEVIFKKVVVRIHFEIFINRQPVAMSFKLKVRSNILQATLKTSIKNMGKKMPNEEVHTPLNMEEHVVLPRDIFHSQITYLIYQLFNSMAVRWVLVINAILITGSAISIHKKNEDAIAIFLLLAILFFIGSFSFVIVRIVIDQSLDDAHIKMKLYSEVLKYKPNINLKSWNIITFHMNEYLYQNGYFRNPFCLYDSSKCYNWFLELTNNGTIDGSGTASNDSMPEPTDLIDAANDETAPNENSTANVQAKKGSSHSTENALIKYKNAAIDAYNISMNEYWQTEFPELEGNSSMV</sequence>
<dbReference type="EMBL" id="HE576752">
    <property type="protein sequence ID" value="CCC67619.1"/>
    <property type="molecule type" value="Genomic_DNA"/>
</dbReference>
<protein>
    <submittedName>
        <fullName evidence="3">Uncharacterized protein</fullName>
    </submittedName>
</protein>
<keyword evidence="4" id="KW-1185">Reference proteome</keyword>
<reference evidence="3 4" key="1">
    <citation type="journal article" date="2011" name="Proc. Natl. Acad. Sci. U.S.A.">
        <title>Evolutionary erosion of yeast sex chromosomes by mating-type switching accidents.</title>
        <authorList>
            <person name="Gordon J.L."/>
            <person name="Armisen D."/>
            <person name="Proux-Wera E."/>
            <person name="Oheigeartaigh S.S."/>
            <person name="Byrne K.P."/>
            <person name="Wolfe K.H."/>
        </authorList>
    </citation>
    <scope>NUCLEOTIDE SEQUENCE [LARGE SCALE GENOMIC DNA]</scope>
    <source>
        <strain evidence="4">ATCC 76901 / BCRC 22586 / CBS 4309 / NBRC 1992 / NRRL Y-12630</strain>
    </source>
</reference>
<organism evidence="3 4">
    <name type="scientific">Naumovozyma castellii</name>
    <name type="common">Yeast</name>
    <name type="synonym">Saccharomyces castellii</name>
    <dbReference type="NCBI Taxonomy" id="27288"/>
    <lineage>
        <taxon>Eukaryota</taxon>
        <taxon>Fungi</taxon>
        <taxon>Dikarya</taxon>
        <taxon>Ascomycota</taxon>
        <taxon>Saccharomycotina</taxon>
        <taxon>Saccharomycetes</taxon>
        <taxon>Saccharomycetales</taxon>
        <taxon>Saccharomycetaceae</taxon>
        <taxon>Naumovozyma</taxon>
    </lineage>
</organism>
<dbReference type="FunCoup" id="G0V821">
    <property type="interactions" value="185"/>
</dbReference>
<keyword evidence="2" id="KW-0472">Membrane</keyword>
<feature type="compositionally biased region" description="Polar residues" evidence="1">
    <location>
        <begin position="243"/>
        <end position="253"/>
    </location>
</feature>
<feature type="region of interest" description="Disordered" evidence="1">
    <location>
        <begin position="221"/>
        <end position="258"/>
    </location>
</feature>
<name>G0V821_NAUCA</name>
<evidence type="ECO:0000313" key="3">
    <source>
        <dbReference type="EMBL" id="CCC67619.1"/>
    </source>
</evidence>
<dbReference type="OrthoDB" id="4054881at2759"/>
<dbReference type="Proteomes" id="UP000001640">
    <property type="component" value="Chromosome 1"/>
</dbReference>
<dbReference type="OMA" id="DITPSKC"/>
<gene>
    <name evidence="3" type="primary">NCAS0A10610</name>
    <name evidence="3" type="ordered locus">NCAS_0A10610</name>
</gene>